<evidence type="ECO:0000313" key="2">
    <source>
        <dbReference type="EMBL" id="KAK7496678.1"/>
    </source>
</evidence>
<proteinExistence type="predicted"/>
<evidence type="ECO:0000313" key="3">
    <source>
        <dbReference type="Proteomes" id="UP001519460"/>
    </source>
</evidence>
<comment type="caution">
    <text evidence="2">The sequence shown here is derived from an EMBL/GenBank/DDBJ whole genome shotgun (WGS) entry which is preliminary data.</text>
</comment>
<feature type="non-terminal residue" evidence="2">
    <location>
        <position position="234"/>
    </location>
</feature>
<keyword evidence="3" id="KW-1185">Reference proteome</keyword>
<accession>A0ABD0LBN9</accession>
<dbReference type="Proteomes" id="UP001519460">
    <property type="component" value="Unassembled WGS sequence"/>
</dbReference>
<name>A0ABD0LBN9_9CAEN</name>
<feature type="non-terminal residue" evidence="2">
    <location>
        <position position="1"/>
    </location>
</feature>
<gene>
    <name evidence="2" type="ORF">BaRGS_00012085</name>
</gene>
<feature type="compositionally biased region" description="Pro residues" evidence="1">
    <location>
        <begin position="87"/>
        <end position="102"/>
    </location>
</feature>
<sequence length="234" mass="24595">PASSYLNVGRAGVIASALGKAVKESAIYVRIGSGCYIGLTKCPETMRMLKGLSQVRVPVTSVAVGDGAARPCVSSVAGDKGRVSCHPTPPQPHPSPPSPGPSHPSRLSSTLDTTPHPRDNHMHIRFTQRKTGGGGRRFGLRTILLGRSVAPSLLLSVAVGGFSTAAGLAYRCFRCWDFPPSHWLINSLVDIPLEPRGCRVVVPGSPSKHVASTGLYLLLRLPLLAPANSAAVRT</sequence>
<dbReference type="AlphaFoldDB" id="A0ABD0LBN9"/>
<protein>
    <submittedName>
        <fullName evidence="2">Uncharacterized protein</fullName>
    </submittedName>
</protein>
<organism evidence="2 3">
    <name type="scientific">Batillaria attramentaria</name>
    <dbReference type="NCBI Taxonomy" id="370345"/>
    <lineage>
        <taxon>Eukaryota</taxon>
        <taxon>Metazoa</taxon>
        <taxon>Spiralia</taxon>
        <taxon>Lophotrochozoa</taxon>
        <taxon>Mollusca</taxon>
        <taxon>Gastropoda</taxon>
        <taxon>Caenogastropoda</taxon>
        <taxon>Sorbeoconcha</taxon>
        <taxon>Cerithioidea</taxon>
        <taxon>Batillariidae</taxon>
        <taxon>Batillaria</taxon>
    </lineage>
</organism>
<dbReference type="EMBL" id="JACVVK020000065">
    <property type="protein sequence ID" value="KAK7496678.1"/>
    <property type="molecule type" value="Genomic_DNA"/>
</dbReference>
<evidence type="ECO:0000256" key="1">
    <source>
        <dbReference type="SAM" id="MobiDB-lite"/>
    </source>
</evidence>
<reference evidence="2 3" key="1">
    <citation type="journal article" date="2023" name="Sci. Data">
        <title>Genome assembly of the Korean intertidal mud-creeper Batillaria attramentaria.</title>
        <authorList>
            <person name="Patra A.K."/>
            <person name="Ho P.T."/>
            <person name="Jun S."/>
            <person name="Lee S.J."/>
            <person name="Kim Y."/>
            <person name="Won Y.J."/>
        </authorList>
    </citation>
    <scope>NUCLEOTIDE SEQUENCE [LARGE SCALE GENOMIC DNA]</scope>
    <source>
        <strain evidence="2">Wonlab-2016</strain>
    </source>
</reference>
<feature type="region of interest" description="Disordered" evidence="1">
    <location>
        <begin position="79"/>
        <end position="122"/>
    </location>
</feature>